<keyword evidence="2 5" id="KW-0812">Transmembrane</keyword>
<evidence type="ECO:0000256" key="4">
    <source>
        <dbReference type="ARBA" id="ARBA00023136"/>
    </source>
</evidence>
<dbReference type="EMBL" id="JZWI01000003">
    <property type="protein sequence ID" value="KLN58331.1"/>
    <property type="molecule type" value="Genomic_DNA"/>
</dbReference>
<sequence>MALLDWIAVTLVVVSMLFGLMRGLVFEVISLAGWVAAFIAAQWLASDVAAWLPFGDPQATWRYPLAFVLVFVGVAFSVGLVAALTRKLIAAVGLRPVDRILGGAFGAARGAVALLVLAVIVHLLALSDSAWWHESHSANVLDAALQGLKPALPEKLASYLP</sequence>
<dbReference type="GO" id="GO:0016020">
    <property type="term" value="C:membrane"/>
    <property type="evidence" value="ECO:0007669"/>
    <property type="project" value="UniProtKB-SubCell"/>
</dbReference>
<evidence type="ECO:0000313" key="6">
    <source>
        <dbReference type="EMBL" id="KLN58331.1"/>
    </source>
</evidence>
<dbReference type="PATRIC" id="fig|34073.19.peg.445"/>
<gene>
    <name evidence="6" type="primary">cvpA</name>
    <name evidence="6" type="ORF">VPARA_04430</name>
</gene>
<dbReference type="PANTHER" id="PTHR36926">
    <property type="entry name" value="COLICIN V PRODUCTION PROTEIN"/>
    <property type="match status" value="1"/>
</dbReference>
<name>A0A0H2M856_VARPD</name>
<accession>A0A0H2M856</accession>
<evidence type="ECO:0000313" key="7">
    <source>
        <dbReference type="Proteomes" id="UP000035170"/>
    </source>
</evidence>
<feature type="transmembrane region" description="Helical" evidence="5">
    <location>
        <begin position="64"/>
        <end position="85"/>
    </location>
</feature>
<keyword evidence="3 5" id="KW-1133">Transmembrane helix</keyword>
<proteinExistence type="predicted"/>
<dbReference type="InterPro" id="IPR003825">
    <property type="entry name" value="Colicin-V_CvpA"/>
</dbReference>
<dbReference type="PANTHER" id="PTHR36926:SF1">
    <property type="entry name" value="COLICIN V PRODUCTION PROTEIN"/>
    <property type="match status" value="1"/>
</dbReference>
<feature type="transmembrane region" description="Helical" evidence="5">
    <location>
        <begin position="6"/>
        <end position="24"/>
    </location>
</feature>
<dbReference type="RefSeq" id="WP_021008425.1">
    <property type="nucleotide sequence ID" value="NZ_JZWI01000003.1"/>
</dbReference>
<evidence type="ECO:0000256" key="5">
    <source>
        <dbReference type="SAM" id="Phobius"/>
    </source>
</evidence>
<protein>
    <submittedName>
        <fullName evidence="6">Colicin V production protein</fullName>
    </submittedName>
</protein>
<comment type="caution">
    <text evidence="6">The sequence shown here is derived from an EMBL/GenBank/DDBJ whole genome shotgun (WGS) entry which is preliminary data.</text>
</comment>
<dbReference type="Pfam" id="PF02674">
    <property type="entry name" value="Colicin_V"/>
    <property type="match status" value="1"/>
</dbReference>
<dbReference type="AlphaFoldDB" id="A0A0H2M856"/>
<comment type="subcellular location">
    <subcellularLocation>
        <location evidence="1">Membrane</location>
        <topology evidence="1">Multi-pass membrane protein</topology>
    </subcellularLocation>
</comment>
<dbReference type="InterPro" id="IPR052719">
    <property type="entry name" value="CvpA-like"/>
</dbReference>
<organism evidence="6 7">
    <name type="scientific">Variovorax paradoxus</name>
    <dbReference type="NCBI Taxonomy" id="34073"/>
    <lineage>
        <taxon>Bacteria</taxon>
        <taxon>Pseudomonadati</taxon>
        <taxon>Pseudomonadota</taxon>
        <taxon>Betaproteobacteria</taxon>
        <taxon>Burkholderiales</taxon>
        <taxon>Comamonadaceae</taxon>
        <taxon>Variovorax</taxon>
    </lineage>
</organism>
<dbReference type="GO" id="GO:0009403">
    <property type="term" value="P:toxin biosynthetic process"/>
    <property type="evidence" value="ECO:0007669"/>
    <property type="project" value="InterPro"/>
</dbReference>
<keyword evidence="7" id="KW-1185">Reference proteome</keyword>
<evidence type="ECO:0000256" key="1">
    <source>
        <dbReference type="ARBA" id="ARBA00004141"/>
    </source>
</evidence>
<feature type="transmembrane region" description="Helical" evidence="5">
    <location>
        <begin position="31"/>
        <end position="52"/>
    </location>
</feature>
<feature type="transmembrane region" description="Helical" evidence="5">
    <location>
        <begin position="106"/>
        <end position="125"/>
    </location>
</feature>
<evidence type="ECO:0000256" key="2">
    <source>
        <dbReference type="ARBA" id="ARBA00022692"/>
    </source>
</evidence>
<evidence type="ECO:0000256" key="3">
    <source>
        <dbReference type="ARBA" id="ARBA00022989"/>
    </source>
</evidence>
<reference evidence="6 7" key="1">
    <citation type="submission" date="2015-03" db="EMBL/GenBank/DDBJ databases">
        <title>Genome sequence of Variovorax paradoxus TBEA6.</title>
        <authorList>
            <person name="Poehlein A."/>
            <person name="Schuldes J."/>
            <person name="Wuebbeler J.H."/>
            <person name="Hiessl S."/>
            <person name="Steinbuechel A."/>
            <person name="Daniel R."/>
        </authorList>
    </citation>
    <scope>NUCLEOTIDE SEQUENCE [LARGE SCALE GENOMIC DNA]</scope>
    <source>
        <strain evidence="6 7">TBEA6</strain>
    </source>
</reference>
<keyword evidence="4 5" id="KW-0472">Membrane</keyword>
<dbReference type="Proteomes" id="UP000035170">
    <property type="component" value="Unassembled WGS sequence"/>
</dbReference>